<dbReference type="PATRIC" id="fig|1666911.3.peg.2988"/>
<dbReference type="Proteomes" id="UP000050465">
    <property type="component" value="Unassembled WGS sequence"/>
</dbReference>
<dbReference type="PANTHER" id="PTHR43096">
    <property type="entry name" value="DNAJ HOMOLOG 1, MITOCHONDRIAL-RELATED"/>
    <property type="match status" value="1"/>
</dbReference>
<evidence type="ECO:0000313" key="3">
    <source>
        <dbReference type="EMBL" id="KPQ36827.1"/>
    </source>
</evidence>
<reference evidence="3 4" key="1">
    <citation type="submission" date="2015-09" db="EMBL/GenBank/DDBJ databases">
        <title>Identification and resolution of microdiversity through metagenomic sequencing of parallel consortia.</title>
        <authorList>
            <person name="Nelson W.C."/>
            <person name="Romine M.F."/>
            <person name="Lindemann S.R."/>
        </authorList>
    </citation>
    <scope>NUCLEOTIDE SEQUENCE [LARGE SCALE GENOMIC DNA]</scope>
    <source>
        <strain evidence="3">Ana</strain>
    </source>
</reference>
<dbReference type="InterPro" id="IPR008971">
    <property type="entry name" value="HSP40/DnaJ_pept-bd"/>
</dbReference>
<dbReference type="FunFam" id="2.60.260.20:FF:000013">
    <property type="entry name" value="DnaJ subfamily B member 11"/>
    <property type="match status" value="1"/>
</dbReference>
<protein>
    <submittedName>
        <fullName evidence="3">Curved DNA-binding protein</fullName>
    </submittedName>
</protein>
<dbReference type="GO" id="GO:0051082">
    <property type="term" value="F:unfolded protein binding"/>
    <property type="evidence" value="ECO:0007669"/>
    <property type="project" value="InterPro"/>
</dbReference>
<dbReference type="Gene3D" id="2.60.260.20">
    <property type="entry name" value="Urease metallochaperone UreE, N-terminal domain"/>
    <property type="match status" value="2"/>
</dbReference>
<dbReference type="PROSITE" id="PS00636">
    <property type="entry name" value="DNAJ_1"/>
    <property type="match status" value="1"/>
</dbReference>
<keyword evidence="1" id="KW-0143">Chaperone</keyword>
<dbReference type="SUPFAM" id="SSF46565">
    <property type="entry name" value="Chaperone J-domain"/>
    <property type="match status" value="1"/>
</dbReference>
<dbReference type="GO" id="GO:0005737">
    <property type="term" value="C:cytoplasm"/>
    <property type="evidence" value="ECO:0007669"/>
    <property type="project" value="TreeGrafter"/>
</dbReference>
<evidence type="ECO:0000259" key="2">
    <source>
        <dbReference type="PROSITE" id="PS50076"/>
    </source>
</evidence>
<dbReference type="GO" id="GO:0003677">
    <property type="term" value="F:DNA binding"/>
    <property type="evidence" value="ECO:0007669"/>
    <property type="project" value="UniProtKB-KW"/>
</dbReference>
<dbReference type="InterPro" id="IPR018253">
    <property type="entry name" value="DnaJ_domain_CS"/>
</dbReference>
<gene>
    <name evidence="3" type="primary">cbpA</name>
    <name evidence="3" type="ORF">HLUCCA11_04875</name>
</gene>
<dbReference type="SMART" id="SM00271">
    <property type="entry name" value="DnaJ"/>
    <property type="match status" value="1"/>
</dbReference>
<comment type="caution">
    <text evidence="3">The sequence shown here is derived from an EMBL/GenBank/DDBJ whole genome shotgun (WGS) entry which is preliminary data.</text>
</comment>
<dbReference type="PROSITE" id="PS50076">
    <property type="entry name" value="DNAJ_2"/>
    <property type="match status" value="1"/>
</dbReference>
<dbReference type="InterPro" id="IPR036869">
    <property type="entry name" value="J_dom_sf"/>
</dbReference>
<evidence type="ECO:0000256" key="1">
    <source>
        <dbReference type="ARBA" id="ARBA00023186"/>
    </source>
</evidence>
<dbReference type="Pfam" id="PF00226">
    <property type="entry name" value="DnaJ"/>
    <property type="match status" value="1"/>
</dbReference>
<dbReference type="CDD" id="cd10747">
    <property type="entry name" value="DnaJ_C"/>
    <property type="match status" value="1"/>
</dbReference>
<dbReference type="CDD" id="cd06257">
    <property type="entry name" value="DnaJ"/>
    <property type="match status" value="1"/>
</dbReference>
<dbReference type="PANTHER" id="PTHR43096:SF48">
    <property type="entry name" value="CHAPERONE PROTEIN DNAJ"/>
    <property type="match status" value="1"/>
</dbReference>
<keyword evidence="3" id="KW-0238">DNA-binding</keyword>
<dbReference type="AlphaFoldDB" id="A0A0P8DJ67"/>
<name>A0A0P8DJ67_9CYAN</name>
<evidence type="ECO:0000313" key="4">
    <source>
        <dbReference type="Proteomes" id="UP000050465"/>
    </source>
</evidence>
<dbReference type="InterPro" id="IPR001623">
    <property type="entry name" value="DnaJ_domain"/>
</dbReference>
<organism evidence="3 4">
    <name type="scientific">Phormidesmis priestleyi Ana</name>
    <dbReference type="NCBI Taxonomy" id="1666911"/>
    <lineage>
        <taxon>Bacteria</taxon>
        <taxon>Bacillati</taxon>
        <taxon>Cyanobacteriota</taxon>
        <taxon>Cyanophyceae</taxon>
        <taxon>Leptolyngbyales</taxon>
        <taxon>Leptolyngbyaceae</taxon>
        <taxon>Phormidesmis</taxon>
    </lineage>
</organism>
<dbReference type="Gene3D" id="1.10.287.110">
    <property type="entry name" value="DnaJ domain"/>
    <property type="match status" value="1"/>
</dbReference>
<proteinExistence type="predicted"/>
<feature type="domain" description="J" evidence="2">
    <location>
        <begin position="8"/>
        <end position="73"/>
    </location>
</feature>
<dbReference type="EMBL" id="LJZR01000004">
    <property type="protein sequence ID" value="KPQ36827.1"/>
    <property type="molecule type" value="Genomic_DNA"/>
</dbReference>
<dbReference type="GO" id="GO:0042026">
    <property type="term" value="P:protein refolding"/>
    <property type="evidence" value="ECO:0007669"/>
    <property type="project" value="TreeGrafter"/>
</dbReference>
<dbReference type="Pfam" id="PF01556">
    <property type="entry name" value="DnaJ_C"/>
    <property type="match status" value="1"/>
</dbReference>
<sequence>MAATDFKDYYAILGVSKTADASDIKRSFRKLARKYHPDVNPNNKAAEAKFKEVSEAYEVLGDADKRKKYDQFGQYWQQADRAGGGVPGGGFGGPGAGVGGFDFGAYGSFDDFINELLGRMGTGGAGGPGGSRRSYSYQQSPGGFSTDGFGFDTRTAGRANSRSAMGKGALDQEATLKLSLSEAFHGAQKRFTIGKESVTVQIPAGVKSGSKIRLKGKGATNPQSGQRGDVYLIVELLPHGFFQFDGDNLVCEVPIAPDEAVLGAKVSVPTPDSKVTVSIPAGVKSGQSLRLRGKGWPTKKGQDRTDLLVKVIITPPQDLSAAEKSLYEKIRDSRKQDPRASIANIHL</sequence>
<dbReference type="PRINTS" id="PR00625">
    <property type="entry name" value="JDOMAIN"/>
</dbReference>
<accession>A0A0P8DJ67</accession>
<dbReference type="SUPFAM" id="SSF49493">
    <property type="entry name" value="HSP40/DnaJ peptide-binding domain"/>
    <property type="match status" value="2"/>
</dbReference>
<dbReference type="InterPro" id="IPR002939">
    <property type="entry name" value="DnaJ_C"/>
</dbReference>
<dbReference type="STRING" id="1666911.HLUCCA11_04875"/>